<feature type="transmembrane region" description="Helical" evidence="1">
    <location>
        <begin position="163"/>
        <end position="180"/>
    </location>
</feature>
<organism evidence="2 3">
    <name type="scientific">Ornithinimicrobium kibberense</name>
    <dbReference type="NCBI Taxonomy" id="282060"/>
    <lineage>
        <taxon>Bacteria</taxon>
        <taxon>Bacillati</taxon>
        <taxon>Actinomycetota</taxon>
        <taxon>Actinomycetes</taxon>
        <taxon>Micrococcales</taxon>
        <taxon>Ornithinimicrobiaceae</taxon>
        <taxon>Ornithinimicrobium</taxon>
    </lineage>
</organism>
<evidence type="ECO:0000256" key="1">
    <source>
        <dbReference type="SAM" id="Phobius"/>
    </source>
</evidence>
<keyword evidence="1" id="KW-0472">Membrane</keyword>
<feature type="transmembrane region" description="Helical" evidence="1">
    <location>
        <begin position="109"/>
        <end position="131"/>
    </location>
</feature>
<name>A0ABV5UZG3_9MICO</name>
<keyword evidence="1" id="KW-1133">Transmembrane helix</keyword>
<proteinExistence type="predicted"/>
<dbReference type="EMBL" id="JBHMAX010000005">
    <property type="protein sequence ID" value="MFB9730937.1"/>
    <property type="molecule type" value="Genomic_DNA"/>
</dbReference>
<feature type="transmembrane region" description="Helical" evidence="1">
    <location>
        <begin position="187"/>
        <end position="204"/>
    </location>
</feature>
<comment type="caution">
    <text evidence="2">The sequence shown here is derived from an EMBL/GenBank/DDBJ whole genome shotgun (WGS) entry which is preliminary data.</text>
</comment>
<keyword evidence="3" id="KW-1185">Reference proteome</keyword>
<feature type="transmembrane region" description="Helical" evidence="1">
    <location>
        <begin position="74"/>
        <end position="97"/>
    </location>
</feature>
<evidence type="ECO:0000313" key="2">
    <source>
        <dbReference type="EMBL" id="MFB9730937.1"/>
    </source>
</evidence>
<feature type="transmembrane region" description="Helical" evidence="1">
    <location>
        <begin position="210"/>
        <end position="229"/>
    </location>
</feature>
<dbReference type="Proteomes" id="UP001589613">
    <property type="component" value="Unassembled WGS sequence"/>
</dbReference>
<gene>
    <name evidence="2" type="ORF">ACFFN0_02640</name>
</gene>
<feature type="transmembrane region" description="Helical" evidence="1">
    <location>
        <begin position="29"/>
        <end position="54"/>
    </location>
</feature>
<reference evidence="2 3" key="1">
    <citation type="submission" date="2024-09" db="EMBL/GenBank/DDBJ databases">
        <authorList>
            <person name="Sun Q."/>
            <person name="Mori K."/>
        </authorList>
    </citation>
    <scope>NUCLEOTIDE SEQUENCE [LARGE SCALE GENOMIC DNA]</scope>
    <source>
        <strain evidence="2 3">JCM 12763</strain>
    </source>
</reference>
<accession>A0ABV5UZG3</accession>
<evidence type="ECO:0008006" key="4">
    <source>
        <dbReference type="Google" id="ProtNLM"/>
    </source>
</evidence>
<sequence>MTTITTTNPVRSDVAAEPAPTRLRQSRSWAVTGIGAALAGIGTIVTSSAISAVYDPSLTTPEQVMAKLETQTGWMFAFHSVTALGAVLTIVFGAGLYRRLRATLPADSSLPLVAFAGMLGTAVVSILGSGLDTEFMLSLATGDGAVAPTSAVIYNHWTGTIPWLWTLAGLTGASLFVAARTHAVPRWLGRVGLVMGGLTLLLGISPFEYMAGPVAVLWLLVTAIGFTAGDKAFRQA</sequence>
<evidence type="ECO:0000313" key="3">
    <source>
        <dbReference type="Proteomes" id="UP001589613"/>
    </source>
</evidence>
<keyword evidence="1" id="KW-0812">Transmembrane</keyword>
<protein>
    <recommendedName>
        <fullName evidence="4">DUF4386 family protein</fullName>
    </recommendedName>
</protein>
<dbReference type="RefSeq" id="WP_141339194.1">
    <property type="nucleotide sequence ID" value="NZ_JBHMAX010000005.1"/>
</dbReference>